<proteinExistence type="predicted"/>
<evidence type="ECO:0000259" key="2">
    <source>
        <dbReference type="PROSITE" id="PS51371"/>
    </source>
</evidence>
<evidence type="ECO:0000313" key="4">
    <source>
        <dbReference type="Proteomes" id="UP000188388"/>
    </source>
</evidence>
<feature type="domain" description="CBS" evidence="2">
    <location>
        <begin position="43"/>
        <end position="100"/>
    </location>
</feature>
<evidence type="ECO:0000256" key="1">
    <source>
        <dbReference type="PROSITE-ProRule" id="PRU00703"/>
    </source>
</evidence>
<organism evidence="3 4">
    <name type="scientific">Mesorhizobium prunaredense</name>
    <dbReference type="NCBI Taxonomy" id="1631249"/>
    <lineage>
        <taxon>Bacteria</taxon>
        <taxon>Pseudomonadati</taxon>
        <taxon>Pseudomonadota</taxon>
        <taxon>Alphaproteobacteria</taxon>
        <taxon>Hyphomicrobiales</taxon>
        <taxon>Phyllobacteriaceae</taxon>
        <taxon>Mesorhizobium</taxon>
    </lineage>
</organism>
<accession>A0A1R3UYR2</accession>
<dbReference type="STRING" id="1631249.BQ8794_10150"/>
<dbReference type="Pfam" id="PF00571">
    <property type="entry name" value="CBS"/>
    <property type="match status" value="2"/>
</dbReference>
<dbReference type="EMBL" id="FTPD01000001">
    <property type="protein sequence ID" value="SIT52780.1"/>
    <property type="molecule type" value="Genomic_DNA"/>
</dbReference>
<dbReference type="PROSITE" id="PS51371">
    <property type="entry name" value="CBS"/>
    <property type="match status" value="1"/>
</dbReference>
<name>A0A1R3UYR2_9HYPH</name>
<dbReference type="SMART" id="SM00116">
    <property type="entry name" value="CBS"/>
    <property type="match status" value="2"/>
</dbReference>
<dbReference type="RefSeq" id="WP_077371664.1">
    <property type="nucleotide sequence ID" value="NZ_FTPD01000001.1"/>
</dbReference>
<dbReference type="Gene3D" id="3.10.580.10">
    <property type="entry name" value="CBS-domain"/>
    <property type="match status" value="1"/>
</dbReference>
<dbReference type="InterPro" id="IPR000644">
    <property type="entry name" value="CBS_dom"/>
</dbReference>
<dbReference type="InterPro" id="IPR046342">
    <property type="entry name" value="CBS_dom_sf"/>
</dbReference>
<evidence type="ECO:0000313" key="3">
    <source>
        <dbReference type="EMBL" id="SIT52780.1"/>
    </source>
</evidence>
<keyword evidence="1" id="KW-0129">CBS domain</keyword>
<gene>
    <name evidence="3" type="ORF">BQ8794_10150</name>
</gene>
<protein>
    <recommendedName>
        <fullName evidence="2">CBS domain-containing protein</fullName>
    </recommendedName>
</protein>
<dbReference type="AlphaFoldDB" id="A0A1R3UYR2"/>
<dbReference type="Proteomes" id="UP000188388">
    <property type="component" value="Unassembled WGS sequence"/>
</dbReference>
<dbReference type="SUPFAM" id="SSF54631">
    <property type="entry name" value="CBS-domain pair"/>
    <property type="match status" value="1"/>
</dbReference>
<dbReference type="CDD" id="cd02205">
    <property type="entry name" value="CBS_pair_SF"/>
    <property type="match status" value="1"/>
</dbReference>
<reference evidence="4" key="1">
    <citation type="submission" date="2017-01" db="EMBL/GenBank/DDBJ databases">
        <authorList>
            <person name="Brunel B."/>
        </authorList>
    </citation>
    <scope>NUCLEOTIDE SEQUENCE [LARGE SCALE GENOMIC DNA]</scope>
</reference>
<sequence length="276" mass="31114">MRNRQEITRPDNGASDKASFRAYGIDGALSSLDKFVLSQLKKANEGVESVSPDDPLRKAVTLMKLKGYSQLPVMTSVRELKGVISWEAIAWGKGGGKIDGDCVRDYMDREVKYANGNTHLFDAIPRIVRDGYLVVRDPKDRRVTGIVTASDISNEFLTLTGPFLLIANIENHLRELIAEKYSVDDFASVVHPGVARPKKLASELSFGEYVGLIESADRWDKLGVDIDRETFCIHLKMVNQIRNKVMHFNPQGISREEINDLRKFSNFIEFLSHNNR</sequence>
<keyword evidence="4" id="KW-1185">Reference proteome</keyword>